<dbReference type="Pfam" id="PF00646">
    <property type="entry name" value="F-box"/>
    <property type="match status" value="1"/>
</dbReference>
<evidence type="ECO:0000313" key="2">
    <source>
        <dbReference type="EMBL" id="EGT50823.1"/>
    </source>
</evidence>
<sequence>MGLCYGKLSKTTSNSSTYNAYSPTEYSSIPTAKNLPLHQFNNRNCSTEWSLPAKNLPLLRLPFFALLEVFKSLDPIELFILSQCSRKAANCVHIVGTKKWKLSVDVFQKRIKINDIYRLFIIESDRNNTWEYDDNSKGFFYKYRNFGNSKLELQKVIAHLQTAFRCPVTSFKYDSWSDSDQCWVSVLDYIIQNQTQPLESFDLYGEFKKKDLEWALQNVKVSRKINIHLLGTLNFTSSFRPECEQITFLSSNPLCLDLMKFKYCKYMKLSLTLTMHDLDVFMKEWKAGNFPNLQFLGVGSSQSNWDDDILGFRKTEMSQSGVWRKLVIDDKLSVWCSGGVDIQADNDLFYHNALEKLQTVFGLLIIIESSRNLRNSWEYDNSLKTFFFEYQKVGHSERELQKVLAQLQIAFVLAQLQDAFRCPVTSFAYTDWKKTDQCWVSVLNYIIHNQTQPLESFNLWGNFKNEDLEWALQNVRVSRKINIHLLGTLNFTSSFRPECEQITFLSSYPLSLDLTKFKSCKYMKLSLSLTMHDLDVFMKEWKTGSYPNLQYMLIERSQFNSSDHILGFRKTDMSQRGGRRSLVYLFSHCSKKARRQFYLANTKNLKLWIDLKLKYYTFSNHTRFKVVNIFSTYPDQRNHRYFIIKEGVTGVFYVDSRGSDQFEIVLDKKITCDDYIFEMLELFNPTVEAFEADGHKTFNVRKIMEFMMARQTEPLLMVAIDHTWSNTEHRDWCYENIDATLFLELGFQEPGSEFEPELSEKTQDHRDPRVATKFNPSARWLNILNGGWLTMENVMRFRHCRILEMNYTNFTQQDTDAILTMWVNGEFPNLSYLKVGWSVDGYTKCTRCPNQFLHYTKDQLGRRIGREEEHIIKFGFRDFMFFESGGVDIFRNDGKMGTLQWKSDFIEHYMELLVWKS</sequence>
<accession>G0N2D5</accession>
<evidence type="ECO:0000259" key="1">
    <source>
        <dbReference type="PROSITE" id="PS50181"/>
    </source>
</evidence>
<dbReference type="PROSITE" id="PS50181">
    <property type="entry name" value="FBOX"/>
    <property type="match status" value="1"/>
</dbReference>
<dbReference type="Proteomes" id="UP000008068">
    <property type="component" value="Unassembled WGS sequence"/>
</dbReference>
<dbReference type="HOGENOM" id="CLU_317667_0_0_1"/>
<evidence type="ECO:0000313" key="3">
    <source>
        <dbReference type="Proteomes" id="UP000008068"/>
    </source>
</evidence>
<proteinExistence type="predicted"/>
<keyword evidence="3" id="KW-1185">Reference proteome</keyword>
<protein>
    <recommendedName>
        <fullName evidence="1">F-box domain-containing protein</fullName>
    </recommendedName>
</protein>
<dbReference type="AlphaFoldDB" id="G0N2D5"/>
<gene>
    <name evidence="2" type="ORF">CAEBREN_18749</name>
</gene>
<reference evidence="3" key="1">
    <citation type="submission" date="2011-07" db="EMBL/GenBank/DDBJ databases">
        <authorList>
            <consortium name="Caenorhabditis brenneri Sequencing and Analysis Consortium"/>
            <person name="Wilson R.K."/>
        </authorList>
    </citation>
    <scope>NUCLEOTIDE SEQUENCE [LARGE SCALE GENOMIC DNA]</scope>
    <source>
        <strain evidence="3">PB2801</strain>
    </source>
</reference>
<dbReference type="PANTHER" id="PTHR21503">
    <property type="entry name" value="F-BOX-CONTAINING HYPOTHETICAL PROTEIN C.ELEGANS"/>
    <property type="match status" value="1"/>
</dbReference>
<dbReference type="EMBL" id="GL379830">
    <property type="protein sequence ID" value="EGT50823.1"/>
    <property type="molecule type" value="Genomic_DNA"/>
</dbReference>
<feature type="domain" description="F-box" evidence="1">
    <location>
        <begin position="55"/>
        <end position="103"/>
    </location>
</feature>
<dbReference type="InterPro" id="IPR001810">
    <property type="entry name" value="F-box_dom"/>
</dbReference>
<name>G0N2D5_CAEBE</name>
<organism evidence="3">
    <name type="scientific">Caenorhabditis brenneri</name>
    <name type="common">Nematode worm</name>
    <dbReference type="NCBI Taxonomy" id="135651"/>
    <lineage>
        <taxon>Eukaryota</taxon>
        <taxon>Metazoa</taxon>
        <taxon>Ecdysozoa</taxon>
        <taxon>Nematoda</taxon>
        <taxon>Chromadorea</taxon>
        <taxon>Rhabditida</taxon>
        <taxon>Rhabditina</taxon>
        <taxon>Rhabditomorpha</taxon>
        <taxon>Rhabditoidea</taxon>
        <taxon>Rhabditidae</taxon>
        <taxon>Peloderinae</taxon>
        <taxon>Caenorhabditis</taxon>
    </lineage>
</organism>
<dbReference type="InParanoid" id="G0N2D5"/>